<dbReference type="Gene3D" id="3.20.20.140">
    <property type="entry name" value="Metal-dependent hydrolases"/>
    <property type="match status" value="1"/>
</dbReference>
<comment type="similarity">
    <text evidence="3">Belongs to the metallo-dependent hydrolases superfamily. DHOase family. Class I DHOase subfamily.</text>
</comment>
<dbReference type="PANTHER" id="PTHR43668:SF2">
    <property type="entry name" value="ALLANTOINASE"/>
    <property type="match status" value="1"/>
</dbReference>
<evidence type="ECO:0000313" key="8">
    <source>
        <dbReference type="Proteomes" id="UP000177383"/>
    </source>
</evidence>
<evidence type="ECO:0000259" key="6">
    <source>
        <dbReference type="Pfam" id="PF01979"/>
    </source>
</evidence>
<organism evidence="7 8">
    <name type="scientific">Candidatus Gottesmanbacteria bacterium RIFCSPHIGHO2_01_FULL_39_10</name>
    <dbReference type="NCBI Taxonomy" id="1798375"/>
    <lineage>
        <taxon>Bacteria</taxon>
        <taxon>Candidatus Gottesmaniibacteriota</taxon>
    </lineage>
</organism>
<dbReference type="SUPFAM" id="SSF51556">
    <property type="entry name" value="Metallo-dependent hydrolases"/>
    <property type="match status" value="1"/>
</dbReference>
<feature type="domain" description="Amidohydrolase-related" evidence="6">
    <location>
        <begin position="3"/>
        <end position="280"/>
    </location>
</feature>
<reference evidence="7 8" key="1">
    <citation type="journal article" date="2016" name="Nat. Commun.">
        <title>Thousands of microbial genomes shed light on interconnected biogeochemical processes in an aquifer system.</title>
        <authorList>
            <person name="Anantharaman K."/>
            <person name="Brown C.T."/>
            <person name="Hug L.A."/>
            <person name="Sharon I."/>
            <person name="Castelle C.J."/>
            <person name="Probst A.J."/>
            <person name="Thomas B.C."/>
            <person name="Singh A."/>
            <person name="Wilkins M.J."/>
            <person name="Karaoz U."/>
            <person name="Brodie E.L."/>
            <person name="Williams K.H."/>
            <person name="Hubbard S.S."/>
            <person name="Banfield J.F."/>
        </authorList>
    </citation>
    <scope>NUCLEOTIDE SEQUENCE [LARGE SCALE GENOMIC DNA]</scope>
</reference>
<keyword evidence="4" id="KW-0479">Metal-binding</keyword>
<dbReference type="FunFam" id="3.20.20.140:FF:000036">
    <property type="entry name" value="Carbamoyl-phosphate synthase large chain"/>
    <property type="match status" value="1"/>
</dbReference>
<dbReference type="InterPro" id="IPR032466">
    <property type="entry name" value="Metal_Hydrolase"/>
</dbReference>
<dbReference type="Pfam" id="PF01979">
    <property type="entry name" value="Amidohydro_1"/>
    <property type="match status" value="1"/>
</dbReference>
<evidence type="ECO:0000313" key="7">
    <source>
        <dbReference type="EMBL" id="OGG13688.1"/>
    </source>
</evidence>
<dbReference type="Proteomes" id="UP000177383">
    <property type="component" value="Unassembled WGS sequence"/>
</dbReference>
<dbReference type="InterPro" id="IPR011059">
    <property type="entry name" value="Metal-dep_hydrolase_composite"/>
</dbReference>
<comment type="caution">
    <text evidence="7">The sequence shown here is derived from an EMBL/GenBank/DDBJ whole genome shotgun (WGS) entry which is preliminary data.</text>
</comment>
<accession>A0A1F5ZMM8</accession>
<keyword evidence="5" id="KW-0378">Hydrolase</keyword>
<evidence type="ECO:0000256" key="3">
    <source>
        <dbReference type="ARBA" id="ARBA00010286"/>
    </source>
</evidence>
<evidence type="ECO:0000256" key="2">
    <source>
        <dbReference type="ARBA" id="ARBA00002368"/>
    </source>
</evidence>
<dbReference type="SUPFAM" id="SSF51338">
    <property type="entry name" value="Composite domain of metallo-dependent hydrolases"/>
    <property type="match status" value="1"/>
</dbReference>
<comment type="function">
    <text evidence="2">Catalyzes the reversible cyclization of carbamoyl aspartate to dihydroorotate.</text>
</comment>
<dbReference type="GO" id="GO:0006145">
    <property type="term" value="P:purine nucleobase catabolic process"/>
    <property type="evidence" value="ECO:0007669"/>
    <property type="project" value="TreeGrafter"/>
</dbReference>
<evidence type="ECO:0000256" key="5">
    <source>
        <dbReference type="ARBA" id="ARBA00022801"/>
    </source>
</evidence>
<dbReference type="EMBL" id="MFJE01000041">
    <property type="protein sequence ID" value="OGG13688.1"/>
    <property type="molecule type" value="Genomic_DNA"/>
</dbReference>
<dbReference type="PROSITE" id="PS00482">
    <property type="entry name" value="DIHYDROOROTASE_1"/>
    <property type="match status" value="1"/>
</dbReference>
<protein>
    <recommendedName>
        <fullName evidence="6">Amidohydrolase-related domain-containing protein</fullName>
    </recommendedName>
</protein>
<dbReference type="PANTHER" id="PTHR43668">
    <property type="entry name" value="ALLANTOINASE"/>
    <property type="match status" value="1"/>
</dbReference>
<evidence type="ECO:0000256" key="4">
    <source>
        <dbReference type="ARBA" id="ARBA00022723"/>
    </source>
</evidence>
<dbReference type="GO" id="GO:0004038">
    <property type="term" value="F:allantoinase activity"/>
    <property type="evidence" value="ECO:0007669"/>
    <property type="project" value="TreeGrafter"/>
</dbReference>
<dbReference type="InterPro" id="IPR050138">
    <property type="entry name" value="DHOase/Allantoinase_Hydrolase"/>
</dbReference>
<dbReference type="InterPro" id="IPR006680">
    <property type="entry name" value="Amidohydro-rel"/>
</dbReference>
<evidence type="ECO:0000256" key="1">
    <source>
        <dbReference type="ARBA" id="ARBA00001947"/>
    </source>
</evidence>
<gene>
    <name evidence="7" type="ORF">A2773_03890</name>
</gene>
<proteinExistence type="inferred from homology"/>
<comment type="cofactor">
    <cofactor evidence="1">
        <name>Zn(2+)</name>
        <dbReference type="ChEBI" id="CHEBI:29105"/>
    </cofactor>
</comment>
<dbReference type="STRING" id="1798375.A2773_03890"/>
<sequence length="351" mass="39946">MIKLPGLIDIHVHLRDPGQTEKEDFFTGTSAALAGGFTTILDMPNNKIPVTSIKALKEKQKIASQKIVCDVGFYFGSLGENFQDFEKVQNRIYGLKIYLNQTTGNYIVDKKIFKKICESWPKVKPILLHAEANVIEQIIEIAGRVGQRIHICHISSEKEFQTIISAKKKGYKVTCGVTSHHLFLTNADEKKLGPFGTMKPSLKTKKDVDFIWKNLKYIDVIESDHAPHTVKEKNSDHPPFGVPGLETTLPLLLTAVSEKKLSLERLIELCFENPKRIFNIKTDKNTWIEIDEKEEYIIDNKNLKTKCGWSPFNGWKVKGRVKRVFIRGIKVFEDGKLLVQPGFGKVIKPIW</sequence>
<dbReference type="AlphaFoldDB" id="A0A1F5ZMM8"/>
<dbReference type="InterPro" id="IPR002195">
    <property type="entry name" value="Dihydroorotase_CS"/>
</dbReference>
<dbReference type="GO" id="GO:0005737">
    <property type="term" value="C:cytoplasm"/>
    <property type="evidence" value="ECO:0007669"/>
    <property type="project" value="TreeGrafter"/>
</dbReference>
<dbReference type="GO" id="GO:0046872">
    <property type="term" value="F:metal ion binding"/>
    <property type="evidence" value="ECO:0007669"/>
    <property type="project" value="UniProtKB-KW"/>
</dbReference>
<name>A0A1F5ZMM8_9BACT</name>